<evidence type="ECO:0008006" key="4">
    <source>
        <dbReference type="Google" id="ProtNLM"/>
    </source>
</evidence>
<feature type="transmembrane region" description="Helical" evidence="1">
    <location>
        <begin position="190"/>
        <end position="213"/>
    </location>
</feature>
<evidence type="ECO:0000313" key="2">
    <source>
        <dbReference type="EMBL" id="KAK4445619.1"/>
    </source>
</evidence>
<name>A0AAV9GBV6_9PEZI</name>
<keyword evidence="1" id="KW-0472">Membrane</keyword>
<proteinExistence type="predicted"/>
<reference evidence="2" key="1">
    <citation type="journal article" date="2023" name="Mol. Phylogenet. Evol.">
        <title>Genome-scale phylogeny and comparative genomics of the fungal order Sordariales.</title>
        <authorList>
            <person name="Hensen N."/>
            <person name="Bonometti L."/>
            <person name="Westerberg I."/>
            <person name="Brannstrom I.O."/>
            <person name="Guillou S."/>
            <person name="Cros-Aarteil S."/>
            <person name="Calhoun S."/>
            <person name="Haridas S."/>
            <person name="Kuo A."/>
            <person name="Mondo S."/>
            <person name="Pangilinan J."/>
            <person name="Riley R."/>
            <person name="LaButti K."/>
            <person name="Andreopoulos B."/>
            <person name="Lipzen A."/>
            <person name="Chen C."/>
            <person name="Yan M."/>
            <person name="Daum C."/>
            <person name="Ng V."/>
            <person name="Clum A."/>
            <person name="Steindorff A."/>
            <person name="Ohm R.A."/>
            <person name="Martin F."/>
            <person name="Silar P."/>
            <person name="Natvig D.O."/>
            <person name="Lalanne C."/>
            <person name="Gautier V."/>
            <person name="Ament-Velasquez S.L."/>
            <person name="Kruys A."/>
            <person name="Hutchinson M.I."/>
            <person name="Powell A.J."/>
            <person name="Barry K."/>
            <person name="Miller A.N."/>
            <person name="Grigoriev I.V."/>
            <person name="Debuchy R."/>
            <person name="Gladieux P."/>
            <person name="Hiltunen Thoren M."/>
            <person name="Johannesson H."/>
        </authorList>
    </citation>
    <scope>NUCLEOTIDE SEQUENCE</scope>
    <source>
        <strain evidence="2">PSN243</strain>
    </source>
</reference>
<evidence type="ECO:0000313" key="3">
    <source>
        <dbReference type="Proteomes" id="UP001321760"/>
    </source>
</evidence>
<protein>
    <recommendedName>
        <fullName evidence="4">MARVEL domain-containing protein</fullName>
    </recommendedName>
</protein>
<keyword evidence="1" id="KW-1133">Transmembrane helix</keyword>
<feature type="transmembrane region" description="Helical" evidence="1">
    <location>
        <begin position="86"/>
        <end position="106"/>
    </location>
</feature>
<accession>A0AAV9GBV6</accession>
<reference evidence="2" key="2">
    <citation type="submission" date="2023-05" db="EMBL/GenBank/DDBJ databases">
        <authorList>
            <consortium name="Lawrence Berkeley National Laboratory"/>
            <person name="Steindorff A."/>
            <person name="Hensen N."/>
            <person name="Bonometti L."/>
            <person name="Westerberg I."/>
            <person name="Brannstrom I.O."/>
            <person name="Guillou S."/>
            <person name="Cros-Aarteil S."/>
            <person name="Calhoun S."/>
            <person name="Haridas S."/>
            <person name="Kuo A."/>
            <person name="Mondo S."/>
            <person name="Pangilinan J."/>
            <person name="Riley R."/>
            <person name="Labutti K."/>
            <person name="Andreopoulos B."/>
            <person name="Lipzen A."/>
            <person name="Chen C."/>
            <person name="Yanf M."/>
            <person name="Daum C."/>
            <person name="Ng V."/>
            <person name="Clum A."/>
            <person name="Ohm R."/>
            <person name="Martin F."/>
            <person name="Silar P."/>
            <person name="Natvig D."/>
            <person name="Lalanne C."/>
            <person name="Gautier V."/>
            <person name="Ament-Velasquez S.L."/>
            <person name="Kruys A."/>
            <person name="Hutchinson M.I."/>
            <person name="Powell A.J."/>
            <person name="Barry K."/>
            <person name="Miller A.N."/>
            <person name="Grigoriev I.V."/>
            <person name="Debuchy R."/>
            <person name="Gladieux P."/>
            <person name="Thoren M.H."/>
            <person name="Johannesson H."/>
        </authorList>
    </citation>
    <scope>NUCLEOTIDE SEQUENCE</scope>
    <source>
        <strain evidence="2">PSN243</strain>
    </source>
</reference>
<comment type="caution">
    <text evidence="2">The sequence shown here is derived from an EMBL/GenBank/DDBJ whole genome shotgun (WGS) entry which is preliminary data.</text>
</comment>
<dbReference type="EMBL" id="MU865964">
    <property type="protein sequence ID" value="KAK4445619.1"/>
    <property type="molecule type" value="Genomic_DNA"/>
</dbReference>
<gene>
    <name evidence="2" type="ORF">QBC34DRAFT_451298</name>
</gene>
<evidence type="ECO:0000256" key="1">
    <source>
        <dbReference type="SAM" id="Phobius"/>
    </source>
</evidence>
<dbReference type="Proteomes" id="UP001321760">
    <property type="component" value="Unassembled WGS sequence"/>
</dbReference>
<keyword evidence="1" id="KW-0812">Transmembrane</keyword>
<dbReference type="AlphaFoldDB" id="A0AAV9GBV6"/>
<sequence>MGSQTWPGRFPVRTATKTRPSLELVTDFSTPKPKMGLKTPQLGALGVTFTVMRACQFVALICVIGLCANFISEISAAERESPSELIGALTVAITAVIYVVITYILYYDNMLAWLFTAILDGALLIASIVVAALIGKPLSMLNCAALPAQTNASLTTTALSSGVRATAITKTLSYFTFVAVDKPTCLEIKAVWGLAISLCVLLAFSSLVCVGLWQRVRRDSPSTATNKDIEG</sequence>
<organism evidence="2 3">
    <name type="scientific">Podospora aff. communis PSN243</name>
    <dbReference type="NCBI Taxonomy" id="3040156"/>
    <lineage>
        <taxon>Eukaryota</taxon>
        <taxon>Fungi</taxon>
        <taxon>Dikarya</taxon>
        <taxon>Ascomycota</taxon>
        <taxon>Pezizomycotina</taxon>
        <taxon>Sordariomycetes</taxon>
        <taxon>Sordariomycetidae</taxon>
        <taxon>Sordariales</taxon>
        <taxon>Podosporaceae</taxon>
        <taxon>Podospora</taxon>
    </lineage>
</organism>
<keyword evidence="3" id="KW-1185">Reference proteome</keyword>
<feature type="transmembrane region" description="Helical" evidence="1">
    <location>
        <begin position="113"/>
        <end position="134"/>
    </location>
</feature>